<sequence length="1766" mass="204639">MSSDLDRLMEKEEQSKKYWETMNLTDEWKADFARDFVHVNNYQKSQISFSLDDAITEKALAITKHNDFPLFSIFMACLQIELYKYNGKTKNIIGIPIFVSHKENRSGINNKVLPFFNNFNSNAIIKNLILQNRNKLIETYQHSHINLENLLRNSNISNSVMELTPISLTMNTLHLDEHIQYIHNSNNNEITISIEKTGKGIVLSFVYNATLFTSETIHQFGKRFLIILTEMMVDLAKEVKDVEMITSEEKHQILKQFNLTKTKYPADKTIQVMFEEEAQKNPNKIAVVYKQQSLTYQELNEKSNQMAWLLQERGVKVNSVAAIMGERSIEMIIGILGILKSGGAYLPIDPSYPKERINFMLQDAEVDVLLIRNTITQELEVNIPEINVNDPSIEMKPKTNLETISHMEDFAYIIYTSGSTGNPKGVPIKHKSVINLCTWFGDTYNLRERRHVMHNTSISFDVSVEEVFGALLNGGTVYITTYEESTNRYKFRQFIQKHDINIVQLVPTTIQEFIVGDPKLESVDVLISGGEALPNTLKNEVIDLGYDIYNCYGPTETTVDALTTLCGKDKSNVIGKPIANTQVYITNRDGQLQPIGLPGELCISGEGLSIGYLNRSELTEEKFVVNLFETKSKMYKTGDLVKWLPDGSIEFIERLDDQVKIRGFRIELGEIENKLSEQPYILQSVVLAWENDNQGKYLCAYLLGEESIDIAALRNNLKKELPHYMVPTYFIQVESIPLTPNGKVDRKILPEPDTLDLSIQEYVAPSNVKEKRLVEVCSEILGVKKIGIHEDFFDLGGDSIKAIRLISKLQKFGFTLEVKDIFDNSNLKAISLKMTEEQVVVDQKTVSGDVLLTPIQRMFFEKDITDVHHWNQAIMLYGRDGFRVEWIEKIFDKITCHHDALRMVYRKHNGKVKQINRDIESNLFSIDVHDLRKYDHYEGLISLKCNELQSSIDLENGPLVKLGIFQTKEGDYLLIAIHHLVIDGVSWRILLEDFTEGYNLLLKGKKVDFQPKSNSYQEWADFLQEKLEYFQQELPYWNKMEQQHIKPLPTDFESQEFENKQKNAREVHVELNQSYTEDLLKRSNQAYNTEINDLLLAALTRTIYQWTNEKNILINLEGHGRDAFEGNIDINRTIGWFTAQYPLLLKMVDKSTSSLIKHTKESLRKVPNKGIGYGILKYLSPSKPWNNREPEISFNYLGQFDEQLNDELFEISSLYSGENVSPNSDRINEIDINGMITNQKLSLSVSYNSLRYRRETIRKFLERFKENLIEIIRHCLEKDVMEYTVSDYSDEDLTTDELKNLKEAYEGANKTQITNIYPLSPMQEGMLFHSLVKSESSAYFDQTIFTAKGIVDMELVQKSFQILINKYDILRTVIAYKDVEKPRQVVLKERKPKVYFHDLSSMDNKQLDDRIEKIILEDRKQGFNLSKDVLMRLFILKQGNKEYKVIWSSHHILMDGWSTWILLKDFFDIYSMLKNNNILEMDNPKQYGHYIDWLQKQNRNHAKQYWYQYLEGYETNVKIPSIRTHHYEYMVEDLDFVLNKDITKALTNIAKSSKTTLNTIIQVVWGILLQQYNQTNDVVFGSVVSGRNYDIESLEEMVGLFINMIPVRITSNPKQIFIDLLKETQNKALESSKYDYYPLADIQSLTDIKSDLITSKITFQNYYIDEALVNFDFVSELGFTVEDIHGYEQTNYDFNIKVIPSEDTKITFSYNKNVHDSETVINLKNHFIEIIQSVIQNQEIPVSQISMTTDKERKEILHDFNDTSVT</sequence>
<dbReference type="SUPFAM" id="SSF52777">
    <property type="entry name" value="CoA-dependent acyltransferases"/>
    <property type="match status" value="5"/>
</dbReference>
<dbReference type="InterPro" id="IPR010060">
    <property type="entry name" value="NRPS_synth"/>
</dbReference>
<dbReference type="InterPro" id="IPR045851">
    <property type="entry name" value="AMP-bd_C_sf"/>
</dbReference>
<dbReference type="InterPro" id="IPR000873">
    <property type="entry name" value="AMP-dep_synth/lig_dom"/>
</dbReference>
<comment type="caution">
    <text evidence="7">The sequence shown here is derived from an EMBL/GenBank/DDBJ whole genome shotgun (WGS) entry which is preliminary data.</text>
</comment>
<evidence type="ECO:0000259" key="6">
    <source>
        <dbReference type="PROSITE" id="PS50075"/>
    </source>
</evidence>
<dbReference type="GO" id="GO:0044550">
    <property type="term" value="P:secondary metabolite biosynthetic process"/>
    <property type="evidence" value="ECO:0007669"/>
    <property type="project" value="UniProtKB-ARBA"/>
</dbReference>
<organism evidence="7 8">
    <name type="scientific">Virgibacillus salarius</name>
    <dbReference type="NCBI Taxonomy" id="447199"/>
    <lineage>
        <taxon>Bacteria</taxon>
        <taxon>Bacillati</taxon>
        <taxon>Bacillota</taxon>
        <taxon>Bacilli</taxon>
        <taxon>Bacillales</taxon>
        <taxon>Bacillaceae</taxon>
        <taxon>Virgibacillus</taxon>
    </lineage>
</organism>
<dbReference type="SUPFAM" id="SSF56801">
    <property type="entry name" value="Acetyl-CoA synthetase-like"/>
    <property type="match status" value="1"/>
</dbReference>
<dbReference type="FunFam" id="3.30.300.30:FF:000010">
    <property type="entry name" value="Enterobactin synthetase component F"/>
    <property type="match status" value="1"/>
</dbReference>
<dbReference type="Pfam" id="PF00668">
    <property type="entry name" value="Condensation"/>
    <property type="match status" value="3"/>
</dbReference>
<dbReference type="NCBIfam" id="TIGR01720">
    <property type="entry name" value="NRPS-para261"/>
    <property type="match status" value="1"/>
</dbReference>
<dbReference type="Gene3D" id="3.40.50.980">
    <property type="match status" value="2"/>
</dbReference>
<dbReference type="Gene3D" id="3.30.559.30">
    <property type="entry name" value="Nonribosomal peptide synthetase, condensation domain"/>
    <property type="match status" value="3"/>
</dbReference>
<comment type="cofactor">
    <cofactor evidence="1">
        <name>pantetheine 4'-phosphate</name>
        <dbReference type="ChEBI" id="CHEBI:47942"/>
    </cofactor>
</comment>
<dbReference type="GO" id="GO:0008610">
    <property type="term" value="P:lipid biosynthetic process"/>
    <property type="evidence" value="ECO:0007669"/>
    <property type="project" value="UniProtKB-ARBA"/>
</dbReference>
<dbReference type="Gene3D" id="3.30.559.10">
    <property type="entry name" value="Chloramphenicol acetyltransferase-like domain"/>
    <property type="match status" value="2"/>
</dbReference>
<evidence type="ECO:0000256" key="3">
    <source>
        <dbReference type="ARBA" id="ARBA00022450"/>
    </source>
</evidence>
<dbReference type="GO" id="GO:0043041">
    <property type="term" value="P:amino acid activation for nonribosomal peptide biosynthetic process"/>
    <property type="evidence" value="ECO:0007669"/>
    <property type="project" value="UniProtKB-ARBA"/>
</dbReference>
<keyword evidence="5" id="KW-0045">Antibiotic biosynthesis</keyword>
<dbReference type="PROSITE" id="PS00455">
    <property type="entry name" value="AMP_BINDING"/>
    <property type="match status" value="1"/>
</dbReference>
<dbReference type="InterPro" id="IPR023213">
    <property type="entry name" value="CAT-like_dom_sf"/>
</dbReference>
<dbReference type="PROSITE" id="PS50075">
    <property type="entry name" value="CARRIER"/>
    <property type="match status" value="1"/>
</dbReference>
<proteinExistence type="inferred from homology"/>
<dbReference type="FunFam" id="1.10.1200.10:FF:000005">
    <property type="entry name" value="Nonribosomal peptide synthetase 1"/>
    <property type="match status" value="1"/>
</dbReference>
<comment type="similarity">
    <text evidence="2">Belongs to the ATP-dependent AMP-binding enzyme family.</text>
</comment>
<name>A0A941DTM6_9BACI</name>
<dbReference type="PANTHER" id="PTHR45398:SF1">
    <property type="entry name" value="ENZYME, PUTATIVE (JCVI)-RELATED"/>
    <property type="match status" value="1"/>
</dbReference>
<dbReference type="GO" id="GO:0017000">
    <property type="term" value="P:antibiotic biosynthetic process"/>
    <property type="evidence" value="ECO:0007669"/>
    <property type="project" value="UniProtKB-KW"/>
</dbReference>
<keyword evidence="4" id="KW-0597">Phosphoprotein</keyword>
<dbReference type="CDD" id="cd19534">
    <property type="entry name" value="E_NRPS"/>
    <property type="match status" value="1"/>
</dbReference>
<dbReference type="Pfam" id="PF13193">
    <property type="entry name" value="AMP-binding_C"/>
    <property type="match status" value="1"/>
</dbReference>
<gene>
    <name evidence="7" type="ORF">KCX74_13000</name>
</gene>
<dbReference type="InterPro" id="IPR006162">
    <property type="entry name" value="Ppantetheine_attach_site"/>
</dbReference>
<dbReference type="InterPro" id="IPR025110">
    <property type="entry name" value="AMP-bd_C"/>
</dbReference>
<dbReference type="Gene3D" id="3.30.300.30">
    <property type="match status" value="1"/>
</dbReference>
<dbReference type="CDD" id="cd19543">
    <property type="entry name" value="DCL_NRPS"/>
    <property type="match status" value="1"/>
</dbReference>
<dbReference type="Pfam" id="PF00501">
    <property type="entry name" value="AMP-binding"/>
    <property type="match status" value="1"/>
</dbReference>
<evidence type="ECO:0000313" key="8">
    <source>
        <dbReference type="Proteomes" id="UP000675284"/>
    </source>
</evidence>
<dbReference type="FunFam" id="3.40.50.980:FF:000001">
    <property type="entry name" value="Non-ribosomal peptide synthetase"/>
    <property type="match status" value="1"/>
</dbReference>
<dbReference type="EMBL" id="JAGSOT010000039">
    <property type="protein sequence ID" value="MBR7796959.1"/>
    <property type="molecule type" value="Genomic_DNA"/>
</dbReference>
<evidence type="ECO:0000256" key="2">
    <source>
        <dbReference type="ARBA" id="ARBA00006432"/>
    </source>
</evidence>
<feature type="domain" description="Carrier" evidence="6">
    <location>
        <begin position="764"/>
        <end position="838"/>
    </location>
</feature>
<dbReference type="NCBIfam" id="TIGR01733">
    <property type="entry name" value="AA-adenyl-dom"/>
    <property type="match status" value="1"/>
</dbReference>
<dbReference type="SUPFAM" id="SSF47336">
    <property type="entry name" value="ACP-like"/>
    <property type="match status" value="1"/>
</dbReference>
<reference evidence="7" key="1">
    <citation type="submission" date="2021-04" db="EMBL/GenBank/DDBJ databases">
        <title>Isolation and polyphasic classification of algal microorganism.</title>
        <authorList>
            <person name="Wang S."/>
        </authorList>
    </citation>
    <scope>NUCLEOTIDE SEQUENCE</scope>
    <source>
        <strain evidence="7">720a</strain>
    </source>
</reference>
<dbReference type="InterPro" id="IPR036736">
    <property type="entry name" value="ACP-like_sf"/>
</dbReference>
<dbReference type="Proteomes" id="UP000675284">
    <property type="component" value="Unassembled WGS sequence"/>
</dbReference>
<feature type="non-terminal residue" evidence="7">
    <location>
        <position position="1766"/>
    </location>
</feature>
<evidence type="ECO:0000313" key="7">
    <source>
        <dbReference type="EMBL" id="MBR7796959.1"/>
    </source>
</evidence>
<dbReference type="InterPro" id="IPR009081">
    <property type="entry name" value="PP-bd_ACP"/>
</dbReference>
<dbReference type="FunFam" id="3.40.50.12780:FF:000012">
    <property type="entry name" value="Non-ribosomal peptide synthetase"/>
    <property type="match status" value="1"/>
</dbReference>
<dbReference type="InterPro" id="IPR001242">
    <property type="entry name" value="Condensation_dom"/>
</dbReference>
<evidence type="ECO:0000256" key="1">
    <source>
        <dbReference type="ARBA" id="ARBA00001957"/>
    </source>
</evidence>
<keyword evidence="3" id="KW-0596">Phosphopantetheine</keyword>
<evidence type="ECO:0000256" key="5">
    <source>
        <dbReference type="ARBA" id="ARBA00023194"/>
    </source>
</evidence>
<accession>A0A941DTM6</accession>
<protein>
    <submittedName>
        <fullName evidence="7">Amino acid adenylation domain-containing protein</fullName>
    </submittedName>
</protein>
<dbReference type="InterPro" id="IPR010071">
    <property type="entry name" value="AA_adenyl_dom"/>
</dbReference>
<dbReference type="InterPro" id="IPR020845">
    <property type="entry name" value="AMP-binding_CS"/>
</dbReference>
<dbReference type="Gene3D" id="1.10.1200.10">
    <property type="entry name" value="ACP-like"/>
    <property type="match status" value="1"/>
</dbReference>
<dbReference type="RefSeq" id="WP_166530562.1">
    <property type="nucleotide sequence ID" value="NZ_JAGSOT010000039.1"/>
</dbReference>
<dbReference type="GO" id="GO:0003824">
    <property type="term" value="F:catalytic activity"/>
    <property type="evidence" value="ECO:0007669"/>
    <property type="project" value="InterPro"/>
</dbReference>
<dbReference type="Pfam" id="PF00550">
    <property type="entry name" value="PP-binding"/>
    <property type="match status" value="1"/>
</dbReference>
<dbReference type="PROSITE" id="PS00012">
    <property type="entry name" value="PHOSPHOPANTETHEINE"/>
    <property type="match status" value="1"/>
</dbReference>
<dbReference type="Gene3D" id="2.30.38.10">
    <property type="entry name" value="Luciferase, Domain 3"/>
    <property type="match status" value="1"/>
</dbReference>
<evidence type="ECO:0000256" key="4">
    <source>
        <dbReference type="ARBA" id="ARBA00022553"/>
    </source>
</evidence>
<keyword evidence="8" id="KW-1185">Reference proteome</keyword>
<dbReference type="PANTHER" id="PTHR45398">
    <property type="match status" value="1"/>
</dbReference>